<feature type="transmembrane region" description="Helical" evidence="2">
    <location>
        <begin position="6"/>
        <end position="26"/>
    </location>
</feature>
<gene>
    <name evidence="3" type="ORF">HPB48_009021</name>
</gene>
<keyword evidence="4" id="KW-1185">Reference proteome</keyword>
<proteinExistence type="predicted"/>
<sequence length="124" mass="13991">MFLIWRLPHFLFQIINGLSLGYYVLFGNRGFEEYARNNWTDTDKEKRQAIAVAEPESGLSDVESKNTSTQAPPDVSNEAPPNATQLNIIGELPEISRDKSHAAGLLRLELLQYWSVLPRISVFG</sequence>
<dbReference type="VEuPathDB" id="VectorBase:HLOH_050562"/>
<evidence type="ECO:0000256" key="2">
    <source>
        <dbReference type="SAM" id="Phobius"/>
    </source>
</evidence>
<accession>A0A9J6H3T4</accession>
<reference evidence="3 4" key="1">
    <citation type="journal article" date="2020" name="Cell">
        <title>Large-Scale Comparative Analyses of Tick Genomes Elucidate Their Genetic Diversity and Vector Capacities.</title>
        <authorList>
            <consortium name="Tick Genome and Microbiome Consortium (TIGMIC)"/>
            <person name="Jia N."/>
            <person name="Wang J."/>
            <person name="Shi W."/>
            <person name="Du L."/>
            <person name="Sun Y."/>
            <person name="Zhan W."/>
            <person name="Jiang J.F."/>
            <person name="Wang Q."/>
            <person name="Zhang B."/>
            <person name="Ji P."/>
            <person name="Bell-Sakyi L."/>
            <person name="Cui X.M."/>
            <person name="Yuan T.T."/>
            <person name="Jiang B.G."/>
            <person name="Yang W.F."/>
            <person name="Lam T.T."/>
            <person name="Chang Q.C."/>
            <person name="Ding S.J."/>
            <person name="Wang X.J."/>
            <person name="Zhu J.G."/>
            <person name="Ruan X.D."/>
            <person name="Zhao L."/>
            <person name="Wei J.T."/>
            <person name="Ye R.Z."/>
            <person name="Que T.C."/>
            <person name="Du C.H."/>
            <person name="Zhou Y.H."/>
            <person name="Cheng J.X."/>
            <person name="Dai P.F."/>
            <person name="Guo W.B."/>
            <person name="Han X.H."/>
            <person name="Huang E.J."/>
            <person name="Li L.F."/>
            <person name="Wei W."/>
            <person name="Gao Y.C."/>
            <person name="Liu J.Z."/>
            <person name="Shao H.Z."/>
            <person name="Wang X."/>
            <person name="Wang C.C."/>
            <person name="Yang T.C."/>
            <person name="Huo Q.B."/>
            <person name="Li W."/>
            <person name="Chen H.Y."/>
            <person name="Chen S.E."/>
            <person name="Zhou L.G."/>
            <person name="Ni X.B."/>
            <person name="Tian J.H."/>
            <person name="Sheng Y."/>
            <person name="Liu T."/>
            <person name="Pan Y.S."/>
            <person name="Xia L.Y."/>
            <person name="Li J."/>
            <person name="Zhao F."/>
            <person name="Cao W.C."/>
        </authorList>
    </citation>
    <scope>NUCLEOTIDE SEQUENCE [LARGE SCALE GENOMIC DNA]</scope>
    <source>
        <strain evidence="3">HaeL-2018</strain>
    </source>
</reference>
<keyword evidence="2" id="KW-1133">Transmembrane helix</keyword>
<organism evidence="3 4">
    <name type="scientific">Haemaphysalis longicornis</name>
    <name type="common">Bush tick</name>
    <dbReference type="NCBI Taxonomy" id="44386"/>
    <lineage>
        <taxon>Eukaryota</taxon>
        <taxon>Metazoa</taxon>
        <taxon>Ecdysozoa</taxon>
        <taxon>Arthropoda</taxon>
        <taxon>Chelicerata</taxon>
        <taxon>Arachnida</taxon>
        <taxon>Acari</taxon>
        <taxon>Parasitiformes</taxon>
        <taxon>Ixodida</taxon>
        <taxon>Ixodoidea</taxon>
        <taxon>Ixodidae</taxon>
        <taxon>Haemaphysalinae</taxon>
        <taxon>Haemaphysalis</taxon>
    </lineage>
</organism>
<keyword evidence="2" id="KW-0812">Transmembrane</keyword>
<protein>
    <submittedName>
        <fullName evidence="3">Uncharacterized protein</fullName>
    </submittedName>
</protein>
<evidence type="ECO:0000313" key="3">
    <source>
        <dbReference type="EMBL" id="KAH9381399.1"/>
    </source>
</evidence>
<name>A0A9J6H3T4_HAELO</name>
<dbReference type="EMBL" id="JABSTR010000011">
    <property type="protein sequence ID" value="KAH9381399.1"/>
    <property type="molecule type" value="Genomic_DNA"/>
</dbReference>
<evidence type="ECO:0000313" key="4">
    <source>
        <dbReference type="Proteomes" id="UP000821853"/>
    </source>
</evidence>
<evidence type="ECO:0000256" key="1">
    <source>
        <dbReference type="SAM" id="MobiDB-lite"/>
    </source>
</evidence>
<dbReference type="AlphaFoldDB" id="A0A9J6H3T4"/>
<dbReference type="Proteomes" id="UP000821853">
    <property type="component" value="Chromosome 9"/>
</dbReference>
<feature type="region of interest" description="Disordered" evidence="1">
    <location>
        <begin position="54"/>
        <end position="82"/>
    </location>
</feature>
<comment type="caution">
    <text evidence="3">The sequence shown here is derived from an EMBL/GenBank/DDBJ whole genome shotgun (WGS) entry which is preliminary data.</text>
</comment>
<keyword evidence="2" id="KW-0472">Membrane</keyword>